<feature type="signal peptide" evidence="1">
    <location>
        <begin position="1"/>
        <end position="23"/>
    </location>
</feature>
<evidence type="ECO:0000313" key="2">
    <source>
        <dbReference type="EMBL" id="PQJ73411.1"/>
    </source>
</evidence>
<keyword evidence="1" id="KW-0732">Signal</keyword>
<sequence>MKSILKILVVVCMFFLSCKSNEAIDVTGIYTGEFPCGDCAGIEQKMTLNADSTFVLERVYKGKGDGNVFKESGKYLVVEGKLVLDIKTSPFKYKIGENFIELLDIDGNIIKSDLNYKLIKQN</sequence>
<evidence type="ECO:0000256" key="1">
    <source>
        <dbReference type="SAM" id="SignalP"/>
    </source>
</evidence>
<dbReference type="Pfam" id="PF04170">
    <property type="entry name" value="NlpE"/>
    <property type="match status" value="1"/>
</dbReference>
<dbReference type="InterPro" id="IPR007298">
    <property type="entry name" value="Cu-R_lipoprotein_NlpE"/>
</dbReference>
<dbReference type="OrthoDB" id="5348860at2"/>
<dbReference type="AlphaFoldDB" id="A0A2P6CES0"/>
<evidence type="ECO:0000313" key="3">
    <source>
        <dbReference type="Proteomes" id="UP000247345"/>
    </source>
</evidence>
<gene>
    <name evidence="2" type="ORF">BTO14_09105</name>
</gene>
<proteinExistence type="predicted"/>
<feature type="chain" id="PRO_5015130715" description="Copper resistance protein NlpE" evidence="1">
    <location>
        <begin position="24"/>
        <end position="122"/>
    </location>
</feature>
<dbReference type="Proteomes" id="UP000247345">
    <property type="component" value="Unassembled WGS sequence"/>
</dbReference>
<protein>
    <recommendedName>
        <fullName evidence="4">Copper resistance protein NlpE</fullName>
    </recommendedName>
</protein>
<dbReference type="EMBL" id="MSCK01000001">
    <property type="protein sequence ID" value="PQJ73411.1"/>
    <property type="molecule type" value="Genomic_DNA"/>
</dbReference>
<dbReference type="Gene3D" id="2.40.128.640">
    <property type="match status" value="1"/>
</dbReference>
<accession>A0A2P6CES0</accession>
<name>A0A2P6CES0_9FLAO</name>
<comment type="caution">
    <text evidence="2">The sequence shown here is derived from an EMBL/GenBank/DDBJ whole genome shotgun (WGS) entry which is preliminary data.</text>
</comment>
<keyword evidence="3" id="KW-1185">Reference proteome</keyword>
<dbReference type="PROSITE" id="PS51257">
    <property type="entry name" value="PROKAR_LIPOPROTEIN"/>
    <property type="match status" value="1"/>
</dbReference>
<evidence type="ECO:0008006" key="4">
    <source>
        <dbReference type="Google" id="ProtNLM"/>
    </source>
</evidence>
<organism evidence="2 3">
    <name type="scientific">Polaribacter butkevichii</name>
    <dbReference type="NCBI Taxonomy" id="218490"/>
    <lineage>
        <taxon>Bacteria</taxon>
        <taxon>Pseudomonadati</taxon>
        <taxon>Bacteroidota</taxon>
        <taxon>Flavobacteriia</taxon>
        <taxon>Flavobacteriales</taxon>
        <taxon>Flavobacteriaceae</taxon>
    </lineage>
</organism>
<dbReference type="RefSeq" id="WP_105049075.1">
    <property type="nucleotide sequence ID" value="NZ_CP150661.1"/>
</dbReference>
<reference evidence="2 3" key="1">
    <citation type="submission" date="2016-12" db="EMBL/GenBank/DDBJ databases">
        <title>Trade-off between light-utilization and light-protection in marine flavobacteria.</title>
        <authorList>
            <person name="Kumagai Y."/>
            <person name="Yoshizawa S."/>
            <person name="Kogure K."/>
            <person name="Iwasaki W."/>
        </authorList>
    </citation>
    <scope>NUCLEOTIDE SEQUENCE [LARGE SCALE GENOMIC DNA]</scope>
    <source>
        <strain evidence="2 3">KCTC 12100</strain>
    </source>
</reference>